<dbReference type="AlphaFoldDB" id="W6RXX1"/>
<reference evidence="2 3" key="1">
    <citation type="submission" date="2013-11" db="EMBL/GenBank/DDBJ databases">
        <title>Complete genome sequence of Clostridum sp. M2/40.</title>
        <authorList>
            <person name="Wibberg D."/>
            <person name="Puehler A."/>
            <person name="Schlueter A."/>
        </authorList>
    </citation>
    <scope>NUCLEOTIDE SEQUENCE [LARGE SCALE GENOMIC DNA]</scope>
    <source>
        <strain evidence="3">M2/40</strain>
    </source>
</reference>
<dbReference type="CDD" id="cd15786">
    <property type="entry name" value="CPF_1278_like"/>
    <property type="match status" value="1"/>
</dbReference>
<dbReference type="Gene3D" id="3.30.1490.410">
    <property type="entry name" value="Uncharacterised protein PF16224, DUF4883"/>
    <property type="match status" value="1"/>
</dbReference>
<feature type="chain" id="PRO_5039549956" evidence="1">
    <location>
        <begin position="24"/>
        <end position="157"/>
    </location>
</feature>
<dbReference type="Proteomes" id="UP000019426">
    <property type="component" value="Chromosome M2/40_rep1"/>
</dbReference>
<dbReference type="PATRIC" id="fig|1216932.3.peg.1288"/>
<accession>W6RXX1</accession>
<dbReference type="KEGG" id="clt:CM240_1291"/>
<dbReference type="RefSeq" id="WP_051483730.1">
    <property type="nucleotide sequence ID" value="NZ_HG917868.1"/>
</dbReference>
<proteinExistence type="predicted"/>
<dbReference type="Pfam" id="PF16224">
    <property type="entry name" value="DUF4883"/>
    <property type="match status" value="1"/>
</dbReference>
<keyword evidence="3" id="KW-1185">Reference proteome</keyword>
<dbReference type="PROSITE" id="PS51257">
    <property type="entry name" value="PROKAR_LIPOPROTEIN"/>
    <property type="match status" value="1"/>
</dbReference>
<evidence type="ECO:0000256" key="1">
    <source>
        <dbReference type="SAM" id="SignalP"/>
    </source>
</evidence>
<dbReference type="InterPro" id="IPR032619">
    <property type="entry name" value="DUF4883"/>
</dbReference>
<organism evidence="2 3">
    <name type="scientific">Clostridium bornimense</name>
    <dbReference type="NCBI Taxonomy" id="1216932"/>
    <lineage>
        <taxon>Bacteria</taxon>
        <taxon>Bacillati</taxon>
        <taxon>Bacillota</taxon>
        <taxon>Clostridia</taxon>
        <taxon>Eubacteriales</taxon>
        <taxon>Clostridiaceae</taxon>
        <taxon>Clostridium</taxon>
    </lineage>
</organism>
<evidence type="ECO:0000313" key="3">
    <source>
        <dbReference type="Proteomes" id="UP000019426"/>
    </source>
</evidence>
<evidence type="ECO:0000313" key="2">
    <source>
        <dbReference type="EMBL" id="CDM68454.1"/>
    </source>
</evidence>
<gene>
    <name evidence="2" type="ORF">CM240_1291</name>
</gene>
<keyword evidence="1" id="KW-0732">Signal</keyword>
<dbReference type="HOGENOM" id="CLU_139641_0_0_9"/>
<feature type="signal peptide" evidence="1">
    <location>
        <begin position="1"/>
        <end position="23"/>
    </location>
</feature>
<protein>
    <submittedName>
        <fullName evidence="2">Putative secreted protein</fullName>
    </submittedName>
</protein>
<sequence length="157" mass="18504">MKKLMKLLPFLLFPILLMTSCTFEINKDVQDPCKYIDKLKSELDTSKISSLELLEVKFNRNFLIDDYKNEMLNNSIDYLCIDNIENLDDTFNETPTYKLFITFDSNEKFVIEVFKNGLVSVFPWDGKGNKEYFSSANIPEGYNLYNYCEFINPKTYK</sequence>
<dbReference type="EMBL" id="HG917868">
    <property type="protein sequence ID" value="CDM68454.1"/>
    <property type="molecule type" value="Genomic_DNA"/>
</dbReference>
<name>W6RXX1_9CLOT</name>
<dbReference type="OrthoDB" id="1937023at2"/>
<dbReference type="STRING" id="1216932.CM240_1291"/>